<dbReference type="Gene3D" id="3.90.1680.20">
    <property type="match status" value="2"/>
</dbReference>
<evidence type="ECO:0000256" key="2">
    <source>
        <dbReference type="ARBA" id="ARBA00022670"/>
    </source>
</evidence>
<comment type="similarity">
    <text evidence="1 8">Belongs to the SOS response-associated peptidase family.</text>
</comment>
<keyword evidence="7" id="KW-0456">Lyase</keyword>
<dbReference type="PANTHER" id="PTHR13604">
    <property type="entry name" value="DC12-RELATED"/>
    <property type="match status" value="1"/>
</dbReference>
<dbReference type="Pfam" id="PF02586">
    <property type="entry name" value="SRAP"/>
    <property type="match status" value="1"/>
</dbReference>
<keyword evidence="6" id="KW-0238">DNA-binding</keyword>
<dbReference type="InterPro" id="IPR003738">
    <property type="entry name" value="SRAP"/>
</dbReference>
<dbReference type="SUPFAM" id="SSF143081">
    <property type="entry name" value="BB1717-like"/>
    <property type="match status" value="1"/>
</dbReference>
<evidence type="ECO:0000256" key="7">
    <source>
        <dbReference type="ARBA" id="ARBA00023239"/>
    </source>
</evidence>
<evidence type="ECO:0000313" key="10">
    <source>
        <dbReference type="Proteomes" id="UP000660885"/>
    </source>
</evidence>
<protein>
    <recommendedName>
        <fullName evidence="8">Abasic site processing protein</fullName>
        <ecNumber evidence="8">3.4.-.-</ecNumber>
    </recommendedName>
</protein>
<gene>
    <name evidence="9" type="ORF">JMJ56_22550</name>
</gene>
<comment type="caution">
    <text evidence="9">The sequence shown here is derived from an EMBL/GenBank/DDBJ whole genome shotgun (WGS) entry which is preliminary data.</text>
</comment>
<evidence type="ECO:0000256" key="3">
    <source>
        <dbReference type="ARBA" id="ARBA00022763"/>
    </source>
</evidence>
<dbReference type="EMBL" id="JAETWB010000017">
    <property type="protein sequence ID" value="MBL6080799.1"/>
    <property type="molecule type" value="Genomic_DNA"/>
</dbReference>
<keyword evidence="5" id="KW-0190">Covalent protein-DNA linkage</keyword>
<keyword evidence="2 8" id="KW-0645">Protease</keyword>
<accession>A0ABS1UA54</accession>
<dbReference type="InterPro" id="IPR036590">
    <property type="entry name" value="SRAP-like"/>
</dbReference>
<evidence type="ECO:0000313" key="9">
    <source>
        <dbReference type="EMBL" id="MBL6080799.1"/>
    </source>
</evidence>
<keyword evidence="3" id="KW-0227">DNA damage</keyword>
<dbReference type="Proteomes" id="UP000660885">
    <property type="component" value="Unassembled WGS sequence"/>
</dbReference>
<dbReference type="RefSeq" id="WP_202834026.1">
    <property type="nucleotide sequence ID" value="NZ_JAETWB010000017.1"/>
</dbReference>
<sequence length="216" mass="24102">MCNLYSMTSNQRAILGLARATRDTTGNLPPLPSIFPDTMAPVVRQAEDGERELTMMRWGMPGPIQFGGAPVTNIRNTRSPHWRRWLSPAHRCLVPVTSFCEWEDTKPKKTPVWFALSAERPLFAFAGIWTTWTGVRGTKANPVDGEHKLYGFLTCDPNGVVGPIHPKAMPVLLATPDEMETWLEAPWEIARKLQRPLPDADMLIVSKGNRQDSGVA</sequence>
<evidence type="ECO:0000256" key="8">
    <source>
        <dbReference type="RuleBase" id="RU364100"/>
    </source>
</evidence>
<evidence type="ECO:0000256" key="6">
    <source>
        <dbReference type="ARBA" id="ARBA00023125"/>
    </source>
</evidence>
<keyword evidence="4 8" id="KW-0378">Hydrolase</keyword>
<dbReference type="PANTHER" id="PTHR13604:SF0">
    <property type="entry name" value="ABASIC SITE PROCESSING PROTEIN HMCES"/>
    <property type="match status" value="1"/>
</dbReference>
<organism evidence="9 10">
    <name type="scientific">Belnapia arida</name>
    <dbReference type="NCBI Taxonomy" id="2804533"/>
    <lineage>
        <taxon>Bacteria</taxon>
        <taxon>Pseudomonadati</taxon>
        <taxon>Pseudomonadota</taxon>
        <taxon>Alphaproteobacteria</taxon>
        <taxon>Acetobacterales</taxon>
        <taxon>Roseomonadaceae</taxon>
        <taxon>Belnapia</taxon>
    </lineage>
</organism>
<keyword evidence="10" id="KW-1185">Reference proteome</keyword>
<evidence type="ECO:0000256" key="1">
    <source>
        <dbReference type="ARBA" id="ARBA00008136"/>
    </source>
</evidence>
<dbReference type="EC" id="3.4.-.-" evidence="8"/>
<reference evidence="9 10" key="1">
    <citation type="submission" date="2021-01" db="EMBL/GenBank/DDBJ databases">
        <title>Belnapia mucosa sp. nov. and Belnapia arida sp. nov., isolated from the Tabernas Desert (Almeria, Spain).</title>
        <authorList>
            <person name="Molina-Menor E."/>
            <person name="Vidal-Verdu A."/>
            <person name="Calonge A."/>
            <person name="Satari L."/>
            <person name="Pereto J."/>
            <person name="Porcar M."/>
        </authorList>
    </citation>
    <scope>NUCLEOTIDE SEQUENCE [LARGE SCALE GENOMIC DNA]</scope>
    <source>
        <strain evidence="9 10">T18</strain>
    </source>
</reference>
<evidence type="ECO:0000256" key="4">
    <source>
        <dbReference type="ARBA" id="ARBA00022801"/>
    </source>
</evidence>
<proteinExistence type="inferred from homology"/>
<name>A0ABS1UA54_9PROT</name>
<evidence type="ECO:0000256" key="5">
    <source>
        <dbReference type="ARBA" id="ARBA00023124"/>
    </source>
</evidence>